<dbReference type="KEGG" id="mng:MNEG_15227"/>
<feature type="region of interest" description="Disordered" evidence="1">
    <location>
        <begin position="20"/>
        <end position="47"/>
    </location>
</feature>
<dbReference type="AlphaFoldDB" id="A0A0D2IXU2"/>
<dbReference type="EMBL" id="KK105361">
    <property type="protein sequence ID" value="KIY92737.1"/>
    <property type="molecule type" value="Genomic_DNA"/>
</dbReference>
<feature type="region of interest" description="Disordered" evidence="1">
    <location>
        <begin position="134"/>
        <end position="157"/>
    </location>
</feature>
<organism evidence="2 3">
    <name type="scientific">Monoraphidium neglectum</name>
    <dbReference type="NCBI Taxonomy" id="145388"/>
    <lineage>
        <taxon>Eukaryota</taxon>
        <taxon>Viridiplantae</taxon>
        <taxon>Chlorophyta</taxon>
        <taxon>core chlorophytes</taxon>
        <taxon>Chlorophyceae</taxon>
        <taxon>CS clade</taxon>
        <taxon>Sphaeropleales</taxon>
        <taxon>Selenastraceae</taxon>
        <taxon>Monoraphidium</taxon>
    </lineage>
</organism>
<feature type="compositionally biased region" description="Gly residues" evidence="1">
    <location>
        <begin position="37"/>
        <end position="46"/>
    </location>
</feature>
<evidence type="ECO:0000313" key="3">
    <source>
        <dbReference type="Proteomes" id="UP000054498"/>
    </source>
</evidence>
<accession>A0A0D2IXU2</accession>
<dbReference type="Proteomes" id="UP000054498">
    <property type="component" value="Unassembled WGS sequence"/>
</dbReference>
<proteinExistence type="predicted"/>
<protein>
    <submittedName>
        <fullName evidence="2">Uncharacterized protein</fullName>
    </submittedName>
</protein>
<evidence type="ECO:0000256" key="1">
    <source>
        <dbReference type="SAM" id="MobiDB-lite"/>
    </source>
</evidence>
<keyword evidence="3" id="KW-1185">Reference proteome</keyword>
<evidence type="ECO:0000313" key="2">
    <source>
        <dbReference type="EMBL" id="KIY92737.1"/>
    </source>
</evidence>
<reference evidence="2 3" key="1">
    <citation type="journal article" date="2013" name="BMC Genomics">
        <title>Reconstruction of the lipid metabolism for the microalga Monoraphidium neglectum from its genome sequence reveals characteristics suitable for biofuel production.</title>
        <authorList>
            <person name="Bogen C."/>
            <person name="Al-Dilaimi A."/>
            <person name="Albersmeier A."/>
            <person name="Wichmann J."/>
            <person name="Grundmann M."/>
            <person name="Rupp O."/>
            <person name="Lauersen K.J."/>
            <person name="Blifernez-Klassen O."/>
            <person name="Kalinowski J."/>
            <person name="Goesmann A."/>
            <person name="Mussgnug J.H."/>
            <person name="Kruse O."/>
        </authorList>
    </citation>
    <scope>NUCLEOTIDE SEQUENCE [LARGE SCALE GENOMIC DNA]</scope>
    <source>
        <strain evidence="2 3">SAG 48.87</strain>
    </source>
</reference>
<feature type="compositionally biased region" description="Gly residues" evidence="1">
    <location>
        <begin position="141"/>
        <end position="157"/>
    </location>
</feature>
<gene>
    <name evidence="2" type="ORF">MNEG_15227</name>
</gene>
<dbReference type="RefSeq" id="XP_013891757.1">
    <property type="nucleotide sequence ID" value="XM_014036303.1"/>
</dbReference>
<sequence>MDVAGFVEYNTNMISEVERQLEGRKSPWKPAGRRGRAGGGGAGARGWFGAREEDGREEGGAAGEAVAQARLEALDAARAVFSALPAREARRPFAMTAAELREVAAVADVPPGAALATLRFFRRLKTRSLLEARRQLEGGRDGGGPGGGGGGVGGGDDSGASGGWVRRAVGRLSEGKGAADEAGDARLAAKAQVSYERLARMSLSGYEAKLEAMLALTSAAAPALGRAHKASRAARARADAYNWAGALRVLRALPPEGRRRLERDPAGGAGDDAEAAAAAAAGVPLGFARIVLEGYSKMRLAGVEKLRRSRSDGSGGDDGRA</sequence>
<name>A0A0D2IXU2_9CHLO</name>
<dbReference type="GeneID" id="25732867"/>